<dbReference type="GO" id="GO:0016491">
    <property type="term" value="F:oxidoreductase activity"/>
    <property type="evidence" value="ECO:0007669"/>
    <property type="project" value="UniProtKB-KW"/>
</dbReference>
<dbReference type="PANTHER" id="PTHR43477">
    <property type="entry name" value="DIHYDROANTICAPSIN 7-DEHYDROGENASE"/>
    <property type="match status" value="1"/>
</dbReference>
<comment type="similarity">
    <text evidence="1">Belongs to the short-chain dehydrogenases/reductases (SDR) family.</text>
</comment>
<proteinExistence type="inferred from homology"/>
<dbReference type="PANTHER" id="PTHR43477:SF1">
    <property type="entry name" value="DIHYDROANTICAPSIN 7-DEHYDROGENASE"/>
    <property type="match status" value="1"/>
</dbReference>
<evidence type="ECO:0000313" key="4">
    <source>
        <dbReference type="Proteomes" id="UP000030060"/>
    </source>
</evidence>
<dbReference type="PRINTS" id="PR00081">
    <property type="entry name" value="GDHRDH"/>
</dbReference>
<dbReference type="Gene3D" id="3.40.50.720">
    <property type="entry name" value="NAD(P)-binding Rossmann-like Domain"/>
    <property type="match status" value="1"/>
</dbReference>
<dbReference type="AlphaFoldDB" id="A0A0A1YU61"/>
<dbReference type="SUPFAM" id="SSF51735">
    <property type="entry name" value="NAD(P)-binding Rossmann-fold domains"/>
    <property type="match status" value="1"/>
</dbReference>
<dbReference type="InterPro" id="IPR036291">
    <property type="entry name" value="NAD(P)-bd_dom_sf"/>
</dbReference>
<gene>
    <name evidence="3" type="ORF">K814_0131800</name>
</gene>
<organism evidence="3 4">
    <name type="scientific">Pseudomonas fluorescens LMG 5329</name>
    <dbReference type="NCBI Taxonomy" id="1324332"/>
    <lineage>
        <taxon>Bacteria</taxon>
        <taxon>Pseudomonadati</taxon>
        <taxon>Pseudomonadota</taxon>
        <taxon>Gammaproteobacteria</taxon>
        <taxon>Pseudomonadales</taxon>
        <taxon>Pseudomonadaceae</taxon>
        <taxon>Pseudomonas</taxon>
    </lineage>
</organism>
<protein>
    <submittedName>
        <fullName evidence="3">Dehydrogenase</fullName>
    </submittedName>
</protein>
<accession>A0A0A1YU61</accession>
<evidence type="ECO:0000313" key="3">
    <source>
        <dbReference type="EMBL" id="KGE63997.1"/>
    </source>
</evidence>
<dbReference type="EMBL" id="ASGY01000251">
    <property type="protein sequence ID" value="KGE63997.1"/>
    <property type="molecule type" value="Genomic_DNA"/>
</dbReference>
<evidence type="ECO:0000256" key="1">
    <source>
        <dbReference type="ARBA" id="ARBA00006484"/>
    </source>
</evidence>
<name>A0A0A1YU61_PSEFL</name>
<dbReference type="InterPro" id="IPR002347">
    <property type="entry name" value="SDR_fam"/>
</dbReference>
<dbReference type="OrthoDB" id="9806974at2"/>
<reference evidence="3 4" key="1">
    <citation type="journal article" date="2013" name="Genome Announc.">
        <title>Draft Genome Sequence of Pseudomonas fluorescens LMG 5329, a White Line-Inducing Principle-Producing Bioindicator for the Mushroom Pathogen Pseudomonas tolaasii.</title>
        <authorList>
            <person name="Ghequire M.G."/>
            <person name="Rokni-Zadeh H."/>
            <person name="Zarrineh P."/>
            <person name="De Mot R."/>
        </authorList>
    </citation>
    <scope>NUCLEOTIDE SEQUENCE [LARGE SCALE GENOMIC DNA]</scope>
    <source>
        <strain evidence="3 4">LMG 5329</strain>
    </source>
</reference>
<sequence>MTSSLNGKTVIVIGGSSGIGAAVAKAAAARGAQVVMAGRRLVSGVENGLRSEPVDVTDAASLQRLYETVGRFDHLVYTSGPSVRAKTLIETDLSEAQENFNVKLWGSLRAIQLALPFLSEHGSISLTSGQLGRKSVPGQFIKTGINAATEALVKQLAKELAPRRVNAISPGVIDTPAYAGLADDQRLAMFAKAGSALPVGRVGQAEEVAAGYVLAMENGFMTGAVIDIDGGGLL</sequence>
<dbReference type="InterPro" id="IPR051122">
    <property type="entry name" value="SDR_DHRS6-like"/>
</dbReference>
<evidence type="ECO:0000256" key="2">
    <source>
        <dbReference type="ARBA" id="ARBA00023002"/>
    </source>
</evidence>
<dbReference type="RefSeq" id="WP_038851533.1">
    <property type="nucleotide sequence ID" value="NZ_ASGY01000251.1"/>
</dbReference>
<keyword evidence="2" id="KW-0560">Oxidoreductase</keyword>
<comment type="caution">
    <text evidence="3">The sequence shown here is derived from an EMBL/GenBank/DDBJ whole genome shotgun (WGS) entry which is preliminary data.</text>
</comment>
<dbReference type="Pfam" id="PF13561">
    <property type="entry name" value="adh_short_C2"/>
    <property type="match status" value="1"/>
</dbReference>
<dbReference type="Proteomes" id="UP000030060">
    <property type="component" value="Unassembled WGS sequence"/>
</dbReference>